<comment type="subcellular location">
    <subcellularLocation>
        <location evidence="1">Secreted</location>
    </subcellularLocation>
</comment>
<feature type="transmembrane region" description="Helical" evidence="6">
    <location>
        <begin position="26"/>
        <end position="46"/>
    </location>
</feature>
<evidence type="ECO:0000313" key="8">
    <source>
        <dbReference type="Proteomes" id="UP000007177"/>
    </source>
</evidence>
<keyword evidence="3" id="KW-0732">Signal</keyword>
<proteinExistence type="predicted"/>
<dbReference type="STRING" id="931626.Awo_c27270"/>
<evidence type="ECO:0000256" key="5">
    <source>
        <dbReference type="SAM" id="MobiDB-lite"/>
    </source>
</evidence>
<dbReference type="Proteomes" id="UP000007177">
    <property type="component" value="Chromosome"/>
</dbReference>
<dbReference type="InterPro" id="IPR028974">
    <property type="entry name" value="TSP_type-3_rpt"/>
</dbReference>
<dbReference type="InterPro" id="IPR059100">
    <property type="entry name" value="TSP3_bac"/>
</dbReference>
<name>H6LFJ3_ACEWD</name>
<keyword evidence="8" id="KW-1185">Reference proteome</keyword>
<sequence>MKISTVQNNKKLEENKVMKNFKWRNALKTGVVGMILISMLSIGVTGCAAKSSGSNTGTSSQQSTTAAKVDTDGDGIPDSDEKILGTNPYTPDTDGDGSNDKVDTQPVFTKNLIVETSTTPLPIKINDLKVEDNATADHLEMTLVNTGQTILNNFDIYYTIADNVTNQEEAYYELLNGLTLNPGETKTIHFDNKISEAGHFFGNINGLYGTSQNGLTFNIQLHANGYAPLNFNVDKAKGTAEVAD</sequence>
<evidence type="ECO:0000256" key="1">
    <source>
        <dbReference type="ARBA" id="ARBA00004613"/>
    </source>
</evidence>
<dbReference type="Pfam" id="PF18884">
    <property type="entry name" value="TSP3_bac"/>
    <property type="match status" value="1"/>
</dbReference>
<evidence type="ECO:0000256" key="6">
    <source>
        <dbReference type="SAM" id="Phobius"/>
    </source>
</evidence>
<keyword evidence="6" id="KW-1133">Transmembrane helix</keyword>
<gene>
    <name evidence="7" type="ordered locus">Awo_c27270</name>
</gene>
<keyword evidence="2" id="KW-0964">Secreted</keyword>
<dbReference type="eggNOG" id="ENOG50323S1">
    <property type="taxonomic scope" value="Bacteria"/>
</dbReference>
<keyword evidence="4" id="KW-0106">Calcium</keyword>
<dbReference type="AlphaFoldDB" id="H6LFJ3"/>
<reference evidence="7 8" key="2">
    <citation type="journal article" date="2012" name="PLoS ONE">
        <title>An ancient pathway combining carbon dioxide fixation with the generation and utilization of a sodium ion gradient for ATP synthesis.</title>
        <authorList>
            <person name="Poehlein A."/>
            <person name="Schmidt S."/>
            <person name="Kaster A.K."/>
            <person name="Goenrich M."/>
            <person name="Vollmers J."/>
            <person name="Thurmer A."/>
            <person name="Bertsch J."/>
            <person name="Schuchmann K."/>
            <person name="Voigt B."/>
            <person name="Hecker M."/>
            <person name="Daniel R."/>
            <person name="Thauer R.K."/>
            <person name="Gottschalk G."/>
            <person name="Muller V."/>
        </authorList>
    </citation>
    <scope>NUCLEOTIDE SEQUENCE [LARGE SCALE GENOMIC DNA]</scope>
    <source>
        <strain evidence="8">ATCC 29683 / DSM 1030 / JCM 2381 / KCTC 1655 / WB1</strain>
    </source>
</reference>
<evidence type="ECO:0000256" key="2">
    <source>
        <dbReference type="ARBA" id="ARBA00022525"/>
    </source>
</evidence>
<feature type="region of interest" description="Disordered" evidence="5">
    <location>
        <begin position="50"/>
        <end position="104"/>
    </location>
</feature>
<keyword evidence="6" id="KW-0472">Membrane</keyword>
<evidence type="ECO:0000313" key="7">
    <source>
        <dbReference type="EMBL" id="AFA49480.1"/>
    </source>
</evidence>
<protein>
    <submittedName>
        <fullName evidence="7">Uncharacterized protein</fullName>
    </submittedName>
</protein>
<dbReference type="EMBL" id="CP002987">
    <property type="protein sequence ID" value="AFA49480.1"/>
    <property type="molecule type" value="Genomic_DNA"/>
</dbReference>
<evidence type="ECO:0000256" key="3">
    <source>
        <dbReference type="ARBA" id="ARBA00022729"/>
    </source>
</evidence>
<dbReference type="KEGG" id="awo:Awo_c27270"/>
<evidence type="ECO:0000256" key="4">
    <source>
        <dbReference type="ARBA" id="ARBA00022837"/>
    </source>
</evidence>
<accession>H6LFJ3</accession>
<dbReference type="Gene3D" id="4.10.1080.10">
    <property type="entry name" value="TSP type-3 repeat"/>
    <property type="match status" value="1"/>
</dbReference>
<feature type="compositionally biased region" description="Low complexity" evidence="5">
    <location>
        <begin position="50"/>
        <end position="68"/>
    </location>
</feature>
<keyword evidence="6" id="KW-0812">Transmembrane</keyword>
<reference evidence="8" key="1">
    <citation type="submission" date="2011-07" db="EMBL/GenBank/DDBJ databases">
        <title>Complete genome sequence of Acetobacterium woodii.</title>
        <authorList>
            <person name="Poehlein A."/>
            <person name="Schmidt S."/>
            <person name="Kaster A.-K."/>
            <person name="Goenrich M."/>
            <person name="Vollmers J."/>
            <person name="Thuermer A."/>
            <person name="Gottschalk G."/>
            <person name="Thauer R.K."/>
            <person name="Daniel R."/>
            <person name="Mueller V."/>
        </authorList>
    </citation>
    <scope>NUCLEOTIDE SEQUENCE [LARGE SCALE GENOMIC DNA]</scope>
    <source>
        <strain evidence="8">ATCC 29683 / DSM 1030 / JCM 2381 / KCTC 1655 / WB1</strain>
    </source>
</reference>
<dbReference type="HOGENOM" id="CLU_1136118_0_0_9"/>
<dbReference type="GO" id="GO:0005509">
    <property type="term" value="F:calcium ion binding"/>
    <property type="evidence" value="ECO:0007669"/>
    <property type="project" value="InterPro"/>
</dbReference>
<organism evidence="7 8">
    <name type="scientific">Acetobacterium woodii (strain ATCC 29683 / DSM 1030 / JCM 2381 / KCTC 1655 / WB1)</name>
    <dbReference type="NCBI Taxonomy" id="931626"/>
    <lineage>
        <taxon>Bacteria</taxon>
        <taxon>Bacillati</taxon>
        <taxon>Bacillota</taxon>
        <taxon>Clostridia</taxon>
        <taxon>Eubacteriales</taxon>
        <taxon>Eubacteriaceae</taxon>
        <taxon>Acetobacterium</taxon>
    </lineage>
</organism>